<dbReference type="PANTHER" id="PTHR30535">
    <property type="entry name" value="VITAMIN B12-BINDING PROTEIN"/>
    <property type="match status" value="1"/>
</dbReference>
<dbReference type="SUPFAM" id="SSF53807">
    <property type="entry name" value="Helical backbone' metal receptor"/>
    <property type="match status" value="1"/>
</dbReference>
<keyword evidence="4" id="KW-1185">Reference proteome</keyword>
<dbReference type="InterPro" id="IPR050902">
    <property type="entry name" value="ABC_Transporter_SBP"/>
</dbReference>
<accession>A0A8J8B3P7</accession>
<dbReference type="Gene3D" id="3.40.50.1980">
    <property type="entry name" value="Nitrogenase molybdenum iron protein domain"/>
    <property type="match status" value="2"/>
</dbReference>
<gene>
    <name evidence="3" type="ORF">RJ53_02550</name>
</gene>
<evidence type="ECO:0000313" key="3">
    <source>
        <dbReference type="EMBL" id="MBR1368440.1"/>
    </source>
</evidence>
<proteinExistence type="predicted"/>
<dbReference type="InterPro" id="IPR002491">
    <property type="entry name" value="ABC_transptr_periplasmic_BD"/>
</dbReference>
<dbReference type="AlphaFoldDB" id="A0A8J8B3P7"/>
<evidence type="ECO:0000313" key="4">
    <source>
        <dbReference type="Proteomes" id="UP000730161"/>
    </source>
</evidence>
<protein>
    <recommendedName>
        <fullName evidence="2">Fe/B12 periplasmic-binding domain-containing protein</fullName>
    </recommendedName>
</protein>
<evidence type="ECO:0000259" key="2">
    <source>
        <dbReference type="PROSITE" id="PS50983"/>
    </source>
</evidence>
<feature type="domain" description="Fe/B12 periplasmic-binding" evidence="2">
    <location>
        <begin position="54"/>
        <end position="309"/>
    </location>
</feature>
<dbReference type="OrthoDB" id="24039at2157"/>
<dbReference type="GO" id="GO:0071281">
    <property type="term" value="P:cellular response to iron ion"/>
    <property type="evidence" value="ECO:0007669"/>
    <property type="project" value="TreeGrafter"/>
</dbReference>
<organism evidence="3 4">
    <name type="scientific">Methanocalculus chunghsingensis</name>
    <dbReference type="NCBI Taxonomy" id="156457"/>
    <lineage>
        <taxon>Archaea</taxon>
        <taxon>Methanobacteriati</taxon>
        <taxon>Methanobacteriota</taxon>
        <taxon>Stenosarchaea group</taxon>
        <taxon>Methanomicrobia</taxon>
        <taxon>Methanomicrobiales</taxon>
        <taxon>Methanocalculaceae</taxon>
        <taxon>Methanocalculus</taxon>
    </lineage>
</organism>
<keyword evidence="1" id="KW-0732">Signal</keyword>
<dbReference type="PANTHER" id="PTHR30535:SF34">
    <property type="entry name" value="MOLYBDATE-BINDING PROTEIN MOLA"/>
    <property type="match status" value="1"/>
</dbReference>
<dbReference type="Proteomes" id="UP000730161">
    <property type="component" value="Unassembled WGS sequence"/>
</dbReference>
<name>A0A8J8B3P7_9EURY</name>
<dbReference type="PROSITE" id="PS50983">
    <property type="entry name" value="FE_B12_PBP"/>
    <property type="match status" value="1"/>
</dbReference>
<dbReference type="NCBIfam" id="NF038402">
    <property type="entry name" value="TroA_like"/>
    <property type="match status" value="1"/>
</dbReference>
<dbReference type="Pfam" id="PF01497">
    <property type="entry name" value="Peripla_BP_2"/>
    <property type="match status" value="1"/>
</dbReference>
<dbReference type="EMBL" id="JWHL01000002">
    <property type="protein sequence ID" value="MBR1368440.1"/>
    <property type="molecule type" value="Genomic_DNA"/>
</dbReference>
<sequence>MKPSTRMILLLLLLVTLFALTPPVCGAENPDHDRVIRITDDQGTVVTIQGYPQRIVSLAPSNTEILFALGLGERVVGVADLSDYPPEAAAVPQVGGYSTISVERVVALEPDLIVGVEGNSEEVLSRLRSMGHTVIVLSPETMDEILDNINLIGEITGVRENALALTNELELRTTTITDKTDTIHGRPTVAHVVWHEPVWVSGDRTFQNEVIRAAGGENVFAHLDEWEIVGLEEFIVTNPDYIFVSSGTGMGTAGQNVIYQYFMTEPRFQNLNAVKNHQVILIDADIISRAGPRIVDALEEVAAVIHPELFDATNGKEQPPAEAPVSVVIHAMALLLATGLFLGRRV</sequence>
<dbReference type="CDD" id="cd01144">
    <property type="entry name" value="BtuF"/>
    <property type="match status" value="1"/>
</dbReference>
<evidence type="ECO:0000256" key="1">
    <source>
        <dbReference type="ARBA" id="ARBA00022729"/>
    </source>
</evidence>
<reference evidence="3" key="1">
    <citation type="submission" date="2014-12" db="EMBL/GenBank/DDBJ databases">
        <authorList>
            <person name="Huang H.-H."/>
            <person name="Chen S.-C."/>
            <person name="Lai M.-C."/>
        </authorList>
    </citation>
    <scope>NUCLEOTIDE SEQUENCE</scope>
    <source>
        <strain evidence="3">K1F9705b</strain>
    </source>
</reference>
<dbReference type="RefSeq" id="WP_211530050.1">
    <property type="nucleotide sequence ID" value="NZ_JWHL01000002.1"/>
</dbReference>
<comment type="caution">
    <text evidence="3">The sequence shown here is derived from an EMBL/GenBank/DDBJ whole genome shotgun (WGS) entry which is preliminary data.</text>
</comment>
<dbReference type="InterPro" id="IPR054828">
    <property type="entry name" value="Vit_B12_bind_prot"/>
</dbReference>